<gene>
    <name evidence="2" type="ORF">AKG37_06845</name>
    <name evidence="3" type="ORF">KCQ59_09090</name>
</gene>
<proteinExistence type="predicted"/>
<dbReference type="RefSeq" id="WP_060698480.1">
    <property type="nucleotide sequence ID" value="NZ_JAGQFH010000012.1"/>
</dbReference>
<dbReference type="EMBL" id="LGYN01000012">
    <property type="protein sequence ID" value="KPN14776.1"/>
    <property type="molecule type" value="Genomic_DNA"/>
</dbReference>
<dbReference type="EMBL" id="JAGQFH010000012">
    <property type="protein sequence ID" value="MBR8689939.1"/>
    <property type="molecule type" value="Genomic_DNA"/>
</dbReference>
<dbReference type="Pfam" id="PF09318">
    <property type="entry name" value="Glyco_trans_A_1"/>
    <property type="match status" value="1"/>
</dbReference>
<protein>
    <submittedName>
        <fullName evidence="3">Poly(Glycerol-phosphate) alpha-glucosyltransferase</fullName>
    </submittedName>
</protein>
<evidence type="ECO:0000259" key="1">
    <source>
        <dbReference type="Pfam" id="PF09318"/>
    </source>
</evidence>
<keyword evidence="4" id="KW-1185">Reference proteome</keyword>
<evidence type="ECO:0000313" key="2">
    <source>
        <dbReference type="EMBL" id="KPN14776.1"/>
    </source>
</evidence>
<accession>A0ABD4QHL0</accession>
<organism evidence="3 5">
    <name type="scientific">Bacillus australimaris</name>
    <dbReference type="NCBI Taxonomy" id="1326968"/>
    <lineage>
        <taxon>Bacteria</taxon>
        <taxon>Bacillati</taxon>
        <taxon>Bacillota</taxon>
        <taxon>Bacilli</taxon>
        <taxon>Bacillales</taxon>
        <taxon>Bacillaceae</taxon>
        <taxon>Bacillus</taxon>
    </lineage>
</organism>
<evidence type="ECO:0000313" key="4">
    <source>
        <dbReference type="Proteomes" id="UP000050272"/>
    </source>
</evidence>
<evidence type="ECO:0000313" key="5">
    <source>
        <dbReference type="Proteomes" id="UP000676804"/>
    </source>
</evidence>
<feature type="domain" description="Glycosyl transferase 1" evidence="1">
    <location>
        <begin position="34"/>
        <end position="217"/>
    </location>
</feature>
<name>A0ABD4QHL0_9BACI</name>
<sequence length="488" mass="57735">MFQNWMKKKVEHTLDQPEQQETMTSVDMPDMDYYFIMGDVPTQDESLAKSLKARIKPLADEHKRTAILTLNYDVNMKERIHSLEESFPSQVDILNVFEHYILPESGSKRRYSECIAGEASHQINEAVFSENEPLIQVTRYELPSSPICYVDQFNEEQQLVKREEYNWQGVLCRVQSFVPHTGALYLEELIKEDGSIYMEIIYPGDAKKNPVRHINWYKKTGIQTFVKKTDIKQLWLSSIQSQNDRLKLMMTEDRDQDRHLFKMEQSETTYYAAFVHDAHYEEDPHQIYSQYGELFKQIRKQQLDAVFFGDTKHKEDVEKVLGEQAYFYHVSSHEMPAWNTALHQMLDNRIRKDELRRFVDRMKWVLRDLSSEHHVLHLQLEVKDEMSHADHVQIDFAGYDRVNGAEIIAQTIDENHLVSFPIGHFQTKKNIEINQTKFVDFYIRFKTVELQEVLQRLEVEGELLTNKPSSIDGWSYQTKQGNYSWKVK</sequence>
<dbReference type="InterPro" id="IPR015397">
    <property type="entry name" value="Glyco_trans_A_1"/>
</dbReference>
<reference evidence="3 5" key="2">
    <citation type="submission" date="2021-04" db="EMBL/GenBank/DDBJ databases">
        <title>Isolation of newly marine bacteria for enzymatic activity.</title>
        <authorList>
            <person name="Hadi W.A.M."/>
            <person name="Nair A.J.J."/>
            <person name="Edwin B.T."/>
        </authorList>
    </citation>
    <scope>NUCLEOTIDE SEQUENCE [LARGE SCALE GENOMIC DNA]</scope>
    <source>
        <strain evidence="3 5">B28A</strain>
    </source>
</reference>
<evidence type="ECO:0000313" key="3">
    <source>
        <dbReference type="EMBL" id="MBR8689939.1"/>
    </source>
</evidence>
<reference evidence="2 4" key="1">
    <citation type="submission" date="2015-07" db="EMBL/GenBank/DDBJ databases">
        <title>Bacillus zhangzhouensis sp. nov. and Bacillus nanhaiticus sp. nov.</title>
        <authorList>
            <person name="Liu Y."/>
            <person name="Lai Q."/>
            <person name="Shao Z."/>
        </authorList>
    </citation>
    <scope>NUCLEOTIDE SEQUENCE [LARGE SCALE GENOMIC DNA]</scope>
    <source>
        <strain evidence="2 4">NH7I_1</strain>
    </source>
</reference>
<dbReference type="Proteomes" id="UP000050272">
    <property type="component" value="Unassembled WGS sequence"/>
</dbReference>
<comment type="caution">
    <text evidence="3">The sequence shown here is derived from an EMBL/GenBank/DDBJ whole genome shotgun (WGS) entry which is preliminary data.</text>
</comment>
<dbReference type="Gene3D" id="3.40.50.2000">
    <property type="entry name" value="Glycogen Phosphorylase B"/>
    <property type="match status" value="1"/>
</dbReference>
<dbReference type="AlphaFoldDB" id="A0ABD4QHL0"/>
<dbReference type="Proteomes" id="UP000676804">
    <property type="component" value="Unassembled WGS sequence"/>
</dbReference>